<protein>
    <submittedName>
        <fullName evidence="6">3',5'-cyclic AMP phosphodiesterase CpdA</fullName>
    </submittedName>
</protein>
<evidence type="ECO:0000313" key="6">
    <source>
        <dbReference type="EMBL" id="MBB3954520.1"/>
    </source>
</evidence>
<evidence type="ECO:0000256" key="1">
    <source>
        <dbReference type="ARBA" id="ARBA00022723"/>
    </source>
</evidence>
<dbReference type="EMBL" id="JACIDX010000004">
    <property type="protein sequence ID" value="MBB3954520.1"/>
    <property type="molecule type" value="Genomic_DNA"/>
</dbReference>
<sequence>MPQLFHISDLHFGAEDRAALDWLKQEIARGRPDAVICTGDLTMRGTVREFDAAGDYLLSLGIPVSIEPGNHDMPYYWEMVSRLRRPFARFEALRARAHSDLPLGDVTLASLPTVTPAQWRINWSKGCVKQPALNAALRRLEGAQGLKLAACHHPLVDADTHGTGSTRGGRRALAALAGAGVSAVLSGHVHDPFDLNVETENGPIRIIGAGTLSERTRATPPSYNRLDYAPETGLSVAVRAAG</sequence>
<dbReference type="Gene3D" id="3.60.21.10">
    <property type="match status" value="1"/>
</dbReference>
<evidence type="ECO:0000256" key="4">
    <source>
        <dbReference type="ARBA" id="ARBA00025742"/>
    </source>
</evidence>
<evidence type="ECO:0000256" key="2">
    <source>
        <dbReference type="ARBA" id="ARBA00022801"/>
    </source>
</evidence>
<gene>
    <name evidence="6" type="ORF">GGR38_001447</name>
</gene>
<dbReference type="InterPro" id="IPR029052">
    <property type="entry name" value="Metallo-depent_PP-like"/>
</dbReference>
<organism evidence="6 7">
    <name type="scientific">Novosphingobium sediminicola</name>
    <dbReference type="NCBI Taxonomy" id="563162"/>
    <lineage>
        <taxon>Bacteria</taxon>
        <taxon>Pseudomonadati</taxon>
        <taxon>Pseudomonadota</taxon>
        <taxon>Alphaproteobacteria</taxon>
        <taxon>Sphingomonadales</taxon>
        <taxon>Sphingomonadaceae</taxon>
        <taxon>Novosphingobium</taxon>
    </lineage>
</organism>
<dbReference type="SUPFAM" id="SSF56300">
    <property type="entry name" value="Metallo-dependent phosphatases"/>
    <property type="match status" value="1"/>
</dbReference>
<dbReference type="Proteomes" id="UP000548867">
    <property type="component" value="Unassembled WGS sequence"/>
</dbReference>
<dbReference type="GO" id="GO:0016787">
    <property type="term" value="F:hydrolase activity"/>
    <property type="evidence" value="ECO:0007669"/>
    <property type="project" value="UniProtKB-KW"/>
</dbReference>
<keyword evidence="3" id="KW-0408">Iron</keyword>
<evidence type="ECO:0000256" key="3">
    <source>
        <dbReference type="ARBA" id="ARBA00023004"/>
    </source>
</evidence>
<dbReference type="PANTHER" id="PTHR42988">
    <property type="entry name" value="PHOSPHOHYDROLASE"/>
    <property type="match status" value="1"/>
</dbReference>
<feature type="domain" description="Calcineurin-like phosphoesterase" evidence="5">
    <location>
        <begin position="5"/>
        <end position="192"/>
    </location>
</feature>
<comment type="similarity">
    <text evidence="4">Belongs to the cyclic nucleotide phosphodiesterase class-III family.</text>
</comment>
<dbReference type="InterPro" id="IPR050884">
    <property type="entry name" value="CNP_phosphodiesterase-III"/>
</dbReference>
<keyword evidence="1" id="KW-0479">Metal-binding</keyword>
<evidence type="ECO:0000313" key="7">
    <source>
        <dbReference type="Proteomes" id="UP000548867"/>
    </source>
</evidence>
<dbReference type="AlphaFoldDB" id="A0A7W6G5X0"/>
<comment type="caution">
    <text evidence="6">The sequence shown here is derived from an EMBL/GenBank/DDBJ whole genome shotgun (WGS) entry which is preliminary data.</text>
</comment>
<keyword evidence="2" id="KW-0378">Hydrolase</keyword>
<dbReference type="Pfam" id="PF00149">
    <property type="entry name" value="Metallophos"/>
    <property type="match status" value="1"/>
</dbReference>
<reference evidence="6 7" key="1">
    <citation type="submission" date="2020-08" db="EMBL/GenBank/DDBJ databases">
        <title>Genomic Encyclopedia of Type Strains, Phase IV (KMG-IV): sequencing the most valuable type-strain genomes for metagenomic binning, comparative biology and taxonomic classification.</title>
        <authorList>
            <person name="Goeker M."/>
        </authorList>
    </citation>
    <scope>NUCLEOTIDE SEQUENCE [LARGE SCALE GENOMIC DNA]</scope>
    <source>
        <strain evidence="6 7">DSM 27057</strain>
    </source>
</reference>
<keyword evidence="7" id="KW-1185">Reference proteome</keyword>
<evidence type="ECO:0000259" key="5">
    <source>
        <dbReference type="Pfam" id="PF00149"/>
    </source>
</evidence>
<accession>A0A7W6G5X0</accession>
<name>A0A7W6G5X0_9SPHN</name>
<dbReference type="RefSeq" id="WP_183624048.1">
    <property type="nucleotide sequence ID" value="NZ_JACIDX010000004.1"/>
</dbReference>
<dbReference type="PANTHER" id="PTHR42988:SF2">
    <property type="entry name" value="CYCLIC NUCLEOTIDE PHOSPHODIESTERASE CBUA0032-RELATED"/>
    <property type="match status" value="1"/>
</dbReference>
<proteinExistence type="inferred from homology"/>
<dbReference type="GO" id="GO:0046872">
    <property type="term" value="F:metal ion binding"/>
    <property type="evidence" value="ECO:0007669"/>
    <property type="project" value="UniProtKB-KW"/>
</dbReference>
<dbReference type="InterPro" id="IPR004843">
    <property type="entry name" value="Calcineurin-like_PHP"/>
</dbReference>